<accession>A0ABT7ZXH9</accession>
<comment type="caution">
    <text evidence="1">The sequence shown here is derived from an EMBL/GenBank/DDBJ whole genome shotgun (WGS) entry which is preliminary data.</text>
</comment>
<evidence type="ECO:0000313" key="1">
    <source>
        <dbReference type="EMBL" id="MDN3493715.1"/>
    </source>
</evidence>
<organism evidence="1 2">
    <name type="scientific">Winogradskyella bathintestinalis</name>
    <dbReference type="NCBI Taxonomy" id="3035208"/>
    <lineage>
        <taxon>Bacteria</taxon>
        <taxon>Pseudomonadati</taxon>
        <taxon>Bacteroidota</taxon>
        <taxon>Flavobacteriia</taxon>
        <taxon>Flavobacteriales</taxon>
        <taxon>Flavobacteriaceae</taxon>
        <taxon>Winogradskyella</taxon>
    </lineage>
</organism>
<keyword evidence="2" id="KW-1185">Reference proteome</keyword>
<dbReference type="RefSeq" id="WP_290207387.1">
    <property type="nucleotide sequence ID" value="NZ_JASDDK010000005.1"/>
</dbReference>
<sequence>MKTKLAKENMVLNNKILNLNSDRAKSSKTLKADLIKALDEIKLKNKRIVEQGNNLGELRFEYSELKMEMSELNSYNENLKHRVFYIELRCIAKYMYSQHKEILSFEEIKQKVLFSVDDELILKIINYYDPLIAMKDDGNSKQYLALKEGESVQSLFNYNY</sequence>
<name>A0ABT7ZXH9_9FLAO</name>
<protein>
    <submittedName>
        <fullName evidence="1">Uncharacterized protein</fullName>
    </submittedName>
</protein>
<evidence type="ECO:0000313" key="2">
    <source>
        <dbReference type="Proteomes" id="UP001231197"/>
    </source>
</evidence>
<reference evidence="1 2" key="1">
    <citation type="journal article" date="2023" name="Int. J. Syst. Evol. Microbiol.">
        <title>Winogradskyella bathintestinalis sp. nov., isolated from the intestine of the deep-sea loosejaw dragonfish, Malacosteus niger.</title>
        <authorList>
            <person name="Uniacke-Lowe S."/>
            <person name="Johnson C.N."/>
            <person name="Stanton C."/>
            <person name="Hill C."/>
            <person name="Ross P."/>
        </authorList>
    </citation>
    <scope>NUCLEOTIDE SEQUENCE [LARGE SCALE GENOMIC DNA]</scope>
    <source>
        <strain evidence="1 2">APC 3343</strain>
    </source>
</reference>
<dbReference type="Proteomes" id="UP001231197">
    <property type="component" value="Unassembled WGS sequence"/>
</dbReference>
<proteinExistence type="predicted"/>
<dbReference type="EMBL" id="JASDDK010000005">
    <property type="protein sequence ID" value="MDN3493715.1"/>
    <property type="molecule type" value="Genomic_DNA"/>
</dbReference>
<gene>
    <name evidence="1" type="ORF">QMA06_13400</name>
</gene>